<feature type="transmembrane region" description="Helical" evidence="1">
    <location>
        <begin position="99"/>
        <end position="121"/>
    </location>
</feature>
<name>X1HWR9_9ZZZZ</name>
<keyword evidence="1" id="KW-1133">Transmembrane helix</keyword>
<sequence length="153" mass="16828">IISSVFVLAVVILCFIKPNAGRIFLGLFFLVMAIGVNGSFTFTNPQAYVEYASGALIPIYRDIALTIVKLNPMLFGLLLMSFEIAMGLLLLHKKKSVKIGLIGTMVFLIGIAPLGVIQFPWLGLIIGEAYLLTKEFDSTFLEIIRSKLNTQQS</sequence>
<keyword evidence="1" id="KW-0812">Transmembrane</keyword>
<reference evidence="2" key="1">
    <citation type="journal article" date="2014" name="Front. Microbiol.">
        <title>High frequency of phylogenetically diverse reductive dehalogenase-homologous genes in deep subseafloor sedimentary metagenomes.</title>
        <authorList>
            <person name="Kawai M."/>
            <person name="Futagami T."/>
            <person name="Toyoda A."/>
            <person name="Takaki Y."/>
            <person name="Nishi S."/>
            <person name="Hori S."/>
            <person name="Arai W."/>
            <person name="Tsubouchi T."/>
            <person name="Morono Y."/>
            <person name="Uchiyama I."/>
            <person name="Ito T."/>
            <person name="Fujiyama A."/>
            <person name="Inagaki F."/>
            <person name="Takami H."/>
        </authorList>
    </citation>
    <scope>NUCLEOTIDE SEQUENCE</scope>
    <source>
        <strain evidence="2">Expedition CK06-06</strain>
    </source>
</reference>
<comment type="caution">
    <text evidence="2">The sequence shown here is derived from an EMBL/GenBank/DDBJ whole genome shotgun (WGS) entry which is preliminary data.</text>
</comment>
<dbReference type="AlphaFoldDB" id="X1HWR9"/>
<evidence type="ECO:0008006" key="3">
    <source>
        <dbReference type="Google" id="ProtNLM"/>
    </source>
</evidence>
<protein>
    <recommendedName>
        <fullName evidence="3">DUF4386 domain-containing protein</fullName>
    </recommendedName>
</protein>
<gene>
    <name evidence="2" type="ORF">S03H2_41944</name>
</gene>
<organism evidence="2">
    <name type="scientific">marine sediment metagenome</name>
    <dbReference type="NCBI Taxonomy" id="412755"/>
    <lineage>
        <taxon>unclassified sequences</taxon>
        <taxon>metagenomes</taxon>
        <taxon>ecological metagenomes</taxon>
    </lineage>
</organism>
<accession>X1HWR9</accession>
<dbReference type="EMBL" id="BARU01026082">
    <property type="protein sequence ID" value="GAH73912.1"/>
    <property type="molecule type" value="Genomic_DNA"/>
</dbReference>
<proteinExistence type="predicted"/>
<feature type="non-terminal residue" evidence="2">
    <location>
        <position position="1"/>
    </location>
</feature>
<evidence type="ECO:0000313" key="2">
    <source>
        <dbReference type="EMBL" id="GAH73912.1"/>
    </source>
</evidence>
<evidence type="ECO:0000256" key="1">
    <source>
        <dbReference type="SAM" id="Phobius"/>
    </source>
</evidence>
<feature type="transmembrane region" description="Helical" evidence="1">
    <location>
        <begin position="23"/>
        <end position="42"/>
    </location>
</feature>
<feature type="transmembrane region" description="Helical" evidence="1">
    <location>
        <begin position="73"/>
        <end position="92"/>
    </location>
</feature>
<keyword evidence="1" id="KW-0472">Membrane</keyword>